<evidence type="ECO:0000313" key="2">
    <source>
        <dbReference type="Proteomes" id="UP001610335"/>
    </source>
</evidence>
<dbReference type="EMBL" id="JBFXLS010000061">
    <property type="protein sequence ID" value="KAL2821851.1"/>
    <property type="molecule type" value="Genomic_DNA"/>
</dbReference>
<accession>A0ABR4I277</accession>
<gene>
    <name evidence="1" type="ORF">BDW59DRAFT_149880</name>
</gene>
<dbReference type="Proteomes" id="UP001610335">
    <property type="component" value="Unassembled WGS sequence"/>
</dbReference>
<reference evidence="1 2" key="1">
    <citation type="submission" date="2024-07" db="EMBL/GenBank/DDBJ databases">
        <title>Section-level genome sequencing and comparative genomics of Aspergillus sections Usti and Cavernicolus.</title>
        <authorList>
            <consortium name="Lawrence Berkeley National Laboratory"/>
            <person name="Nybo J.L."/>
            <person name="Vesth T.C."/>
            <person name="Theobald S."/>
            <person name="Frisvad J.C."/>
            <person name="Larsen T.O."/>
            <person name="Kjaerboelling I."/>
            <person name="Rothschild-Mancinelli K."/>
            <person name="Lyhne E.K."/>
            <person name="Kogle M.E."/>
            <person name="Barry K."/>
            <person name="Clum A."/>
            <person name="Na H."/>
            <person name="Ledsgaard L."/>
            <person name="Lin J."/>
            <person name="Lipzen A."/>
            <person name="Kuo A."/>
            <person name="Riley R."/>
            <person name="Mondo S."/>
            <person name="LaButti K."/>
            <person name="Haridas S."/>
            <person name="Pangalinan J."/>
            <person name="Salamov A.A."/>
            <person name="Simmons B.A."/>
            <person name="Magnuson J.K."/>
            <person name="Chen J."/>
            <person name="Drula E."/>
            <person name="Henrissat B."/>
            <person name="Wiebenga A."/>
            <person name="Lubbers R.J."/>
            <person name="Gomes A.C."/>
            <person name="Makela M.R."/>
            <person name="Stajich J."/>
            <person name="Grigoriev I.V."/>
            <person name="Mortensen U.H."/>
            <person name="De vries R.P."/>
            <person name="Baker S.E."/>
            <person name="Andersen M.R."/>
        </authorList>
    </citation>
    <scope>NUCLEOTIDE SEQUENCE [LARGE SCALE GENOMIC DNA]</scope>
    <source>
        <strain evidence="1 2">CBS 600.67</strain>
    </source>
</reference>
<comment type="caution">
    <text evidence="1">The sequence shown here is derived from an EMBL/GenBank/DDBJ whole genome shotgun (WGS) entry which is preliminary data.</text>
</comment>
<proteinExistence type="predicted"/>
<name>A0ABR4I277_9EURO</name>
<organism evidence="1 2">
    <name type="scientific">Aspergillus cavernicola</name>
    <dbReference type="NCBI Taxonomy" id="176166"/>
    <lineage>
        <taxon>Eukaryota</taxon>
        <taxon>Fungi</taxon>
        <taxon>Dikarya</taxon>
        <taxon>Ascomycota</taxon>
        <taxon>Pezizomycotina</taxon>
        <taxon>Eurotiomycetes</taxon>
        <taxon>Eurotiomycetidae</taxon>
        <taxon>Eurotiales</taxon>
        <taxon>Aspergillaceae</taxon>
        <taxon>Aspergillus</taxon>
        <taxon>Aspergillus subgen. Nidulantes</taxon>
    </lineage>
</organism>
<sequence>MFNVGQIRFYSCRRRYCRLTRIDHLSEIPDSIDAFKPITGQNLTVAVNIFAIEAGPVNRDEGFNSVPRLYDRQPYIWPGLTNEPSEELNNRVFDSVVAKVAGVVAR</sequence>
<protein>
    <submittedName>
        <fullName evidence="1">Uncharacterized protein</fullName>
    </submittedName>
</protein>
<evidence type="ECO:0000313" key="1">
    <source>
        <dbReference type="EMBL" id="KAL2821851.1"/>
    </source>
</evidence>
<keyword evidence="2" id="KW-1185">Reference proteome</keyword>